<sequence>MMVKSINIDIESVSITDIVSRIYRSKCRESAKKLLDLERIFVYILNENGMMYTLEKSELRSLFRIKEFLMAYKQNFQMNIFDKEGIIIFKLSIKFQGFTNKRSLSISKNNRDASLNMDTKETSFEDAFASSKNLEKEEYR</sequence>
<protein>
    <submittedName>
        <fullName evidence="1">Uncharacterized protein</fullName>
    </submittedName>
</protein>
<organism evidence="1">
    <name type="scientific">Rhizophagus irregularis (strain DAOM 181602 / DAOM 197198 / MUCL 43194)</name>
    <name type="common">Arbuscular mycorrhizal fungus</name>
    <name type="synonym">Glomus intraradices</name>
    <dbReference type="NCBI Taxonomy" id="747089"/>
    <lineage>
        <taxon>Eukaryota</taxon>
        <taxon>Fungi</taxon>
        <taxon>Fungi incertae sedis</taxon>
        <taxon>Mucoromycota</taxon>
        <taxon>Glomeromycotina</taxon>
        <taxon>Glomeromycetes</taxon>
        <taxon>Glomerales</taxon>
        <taxon>Glomeraceae</taxon>
        <taxon>Rhizophagus</taxon>
    </lineage>
</organism>
<dbReference type="HOGENOM" id="CLU_1836182_0_0_1"/>
<name>U9U9A6_RHIID</name>
<reference evidence="1" key="1">
    <citation type="submission" date="2013-07" db="EMBL/GenBank/DDBJ databases">
        <title>The genome of an arbuscular mycorrhizal fungus provides insights into the evolution of the oldest plant symbiosis.</title>
        <authorList>
            <consortium name="DOE Joint Genome Institute"/>
            <person name="Tisserant E."/>
            <person name="Malbreil M."/>
            <person name="Kuo A."/>
            <person name="Kohler A."/>
            <person name="Symeonidi A."/>
            <person name="Balestrini R."/>
            <person name="Charron P."/>
            <person name="Duensing N."/>
            <person name="Frei-dit-Frey N."/>
            <person name="Gianinazzi-Pearson V."/>
            <person name="Gilbert B."/>
            <person name="Handa Y."/>
            <person name="Hijri M."/>
            <person name="Kaul R."/>
            <person name="Kawaguchi M."/>
            <person name="Krajinski F."/>
            <person name="Lammers P."/>
            <person name="Lapierre D."/>
            <person name="Masclaux F.G."/>
            <person name="Murat C."/>
            <person name="Morin E."/>
            <person name="Ndikumana S."/>
            <person name="Pagni M."/>
            <person name="Petitpierre D."/>
            <person name="Requena N."/>
            <person name="Rosikiewicz P."/>
            <person name="Riley R."/>
            <person name="Saito K."/>
            <person name="San Clemente H."/>
            <person name="Shapiro H."/>
            <person name="van Tuinen D."/>
            <person name="Becard G."/>
            <person name="Bonfante P."/>
            <person name="Paszkowski U."/>
            <person name="Shachar-Hill Y."/>
            <person name="Young J.P."/>
            <person name="Sanders I.R."/>
            <person name="Henrissat B."/>
            <person name="Rensing S.A."/>
            <person name="Grigoriev I.V."/>
            <person name="Corradi N."/>
            <person name="Roux C."/>
            <person name="Martin F."/>
        </authorList>
    </citation>
    <scope>NUCLEOTIDE SEQUENCE</scope>
    <source>
        <strain evidence="1">DAOM 197198</strain>
    </source>
</reference>
<dbReference type="EMBL" id="KI282231">
    <property type="protein sequence ID" value="ESA15153.1"/>
    <property type="molecule type" value="Genomic_DNA"/>
</dbReference>
<evidence type="ECO:0000313" key="1">
    <source>
        <dbReference type="EMBL" id="ESA15153.1"/>
    </source>
</evidence>
<accession>U9U9A6</accession>
<dbReference type="AlphaFoldDB" id="U9U9A6"/>
<gene>
    <name evidence="1" type="ORF">GLOINDRAFT_95074</name>
</gene>
<proteinExistence type="predicted"/>